<feature type="domain" description="Large ribosomal subunit protein bL12 C-terminal" evidence="3">
    <location>
        <begin position="127"/>
        <end position="194"/>
    </location>
</feature>
<dbReference type="Pfam" id="PF00542">
    <property type="entry name" value="Ribosomal_L12"/>
    <property type="match status" value="1"/>
</dbReference>
<reference evidence="4 5" key="1">
    <citation type="journal article" date="2018" name="Genome Biol. Evol.">
        <title>Multiple Roots of Fruiting Body Formation in Amoebozoa.</title>
        <authorList>
            <person name="Hillmann F."/>
            <person name="Forbes G."/>
            <person name="Novohradska S."/>
            <person name="Ferling I."/>
            <person name="Riege K."/>
            <person name="Groth M."/>
            <person name="Westermann M."/>
            <person name="Marz M."/>
            <person name="Spaller T."/>
            <person name="Winckler T."/>
            <person name="Schaap P."/>
            <person name="Glockner G."/>
        </authorList>
    </citation>
    <scope>NUCLEOTIDE SEQUENCE [LARGE SCALE GENOMIC DNA]</scope>
    <source>
        <strain evidence="4 5">Jena</strain>
    </source>
</reference>
<dbReference type="GO" id="GO:0003735">
    <property type="term" value="F:structural constituent of ribosome"/>
    <property type="evidence" value="ECO:0007669"/>
    <property type="project" value="InterPro"/>
</dbReference>
<dbReference type="GO" id="GO:0003729">
    <property type="term" value="F:mRNA binding"/>
    <property type="evidence" value="ECO:0007669"/>
    <property type="project" value="TreeGrafter"/>
</dbReference>
<dbReference type="STRING" id="1890364.A0A2P6NIK9"/>
<protein>
    <submittedName>
        <fullName evidence="4">Mitochondrial ribosomal protein L7/L12</fullName>
    </submittedName>
</protein>
<dbReference type="InterPro" id="IPR013823">
    <property type="entry name" value="Ribosomal_bL12_C"/>
</dbReference>
<keyword evidence="1 4" id="KW-0689">Ribosomal protein</keyword>
<evidence type="ECO:0000259" key="3">
    <source>
        <dbReference type="Pfam" id="PF00542"/>
    </source>
</evidence>
<dbReference type="FunCoup" id="A0A2P6NIK9">
    <property type="interactions" value="254"/>
</dbReference>
<dbReference type="Proteomes" id="UP000241769">
    <property type="component" value="Unassembled WGS sequence"/>
</dbReference>
<dbReference type="Gene3D" id="3.30.1390.10">
    <property type="match status" value="1"/>
</dbReference>
<dbReference type="AlphaFoldDB" id="A0A2P6NIK9"/>
<comment type="caution">
    <text evidence="4">The sequence shown here is derived from an EMBL/GenBank/DDBJ whole genome shotgun (WGS) entry which is preliminary data.</text>
</comment>
<dbReference type="PANTHER" id="PTHR45987">
    <property type="entry name" value="39S RIBOSOMAL PROTEIN L12"/>
    <property type="match status" value="1"/>
</dbReference>
<proteinExistence type="predicted"/>
<dbReference type="PANTHER" id="PTHR45987:SF4">
    <property type="entry name" value="LARGE RIBOSOMAL SUBUNIT PROTEIN BL12M"/>
    <property type="match status" value="1"/>
</dbReference>
<dbReference type="InterPro" id="IPR000206">
    <property type="entry name" value="Ribosomal_bL12"/>
</dbReference>
<evidence type="ECO:0000256" key="1">
    <source>
        <dbReference type="ARBA" id="ARBA00022980"/>
    </source>
</evidence>
<evidence type="ECO:0000256" key="2">
    <source>
        <dbReference type="ARBA" id="ARBA00023274"/>
    </source>
</evidence>
<dbReference type="SUPFAM" id="SSF54736">
    <property type="entry name" value="ClpS-like"/>
    <property type="match status" value="1"/>
</dbReference>
<gene>
    <name evidence="4" type="ORF">PROFUN_08994</name>
</gene>
<evidence type="ECO:0000313" key="5">
    <source>
        <dbReference type="Proteomes" id="UP000241769"/>
    </source>
</evidence>
<sequence>MQRLVVQRSFIKVARCGNAIQKSQRVNSVPSRAFQTTPLRRQLDSIVRGPGDPYPPHIERLATEVASLSLIECNLFLEAVGKKVGAPVIPVGGGGYAPGPAAGGVPAAAAAPAEEKKEEKKEEKSGFTVKLVKIAEGAKYKVLKEIRTIKPNLSLPDSKPYVDNLPSVLGEGVTKEDVAKWKEKLAAAGGEISVE</sequence>
<organism evidence="4 5">
    <name type="scientific">Planoprotostelium fungivorum</name>
    <dbReference type="NCBI Taxonomy" id="1890364"/>
    <lineage>
        <taxon>Eukaryota</taxon>
        <taxon>Amoebozoa</taxon>
        <taxon>Evosea</taxon>
        <taxon>Variosea</taxon>
        <taxon>Cavosteliida</taxon>
        <taxon>Cavosteliaceae</taxon>
        <taxon>Planoprotostelium</taxon>
    </lineage>
</organism>
<dbReference type="GO" id="GO:0005762">
    <property type="term" value="C:mitochondrial large ribosomal subunit"/>
    <property type="evidence" value="ECO:0007669"/>
    <property type="project" value="TreeGrafter"/>
</dbReference>
<evidence type="ECO:0000313" key="4">
    <source>
        <dbReference type="EMBL" id="PRP83796.1"/>
    </source>
</evidence>
<name>A0A2P6NIK9_9EUKA</name>
<dbReference type="OrthoDB" id="250175at2759"/>
<keyword evidence="5" id="KW-1185">Reference proteome</keyword>
<accession>A0A2P6NIK9</accession>
<dbReference type="EMBL" id="MDYQ01000076">
    <property type="protein sequence ID" value="PRP83796.1"/>
    <property type="molecule type" value="Genomic_DNA"/>
</dbReference>
<dbReference type="InterPro" id="IPR014719">
    <property type="entry name" value="Ribosomal_bL12_C/ClpS-like"/>
</dbReference>
<dbReference type="GO" id="GO:0006412">
    <property type="term" value="P:translation"/>
    <property type="evidence" value="ECO:0007669"/>
    <property type="project" value="InterPro"/>
</dbReference>
<dbReference type="InParanoid" id="A0A2P6NIK9"/>
<keyword evidence="2" id="KW-0687">Ribonucleoprotein</keyword>